<feature type="transmembrane region" description="Helical" evidence="1">
    <location>
        <begin position="87"/>
        <end position="108"/>
    </location>
</feature>
<reference evidence="2 3" key="1">
    <citation type="submission" date="2018-02" db="EMBL/GenBank/DDBJ databases">
        <title>Comparative genomes isolates from brazilian mangrove.</title>
        <authorList>
            <person name="Araujo J.E."/>
            <person name="Taketani R.G."/>
            <person name="Silva M.C.P."/>
            <person name="Loureco M.V."/>
            <person name="Andreote F.D."/>
        </authorList>
    </citation>
    <scope>NUCLEOTIDE SEQUENCE [LARGE SCALE GENOMIC DNA]</scope>
    <source>
        <strain evidence="2 3">Hex-1 MGV</strain>
    </source>
</reference>
<gene>
    <name evidence="2" type="ORF">C5Y83_19325</name>
</gene>
<sequence>MTADPDENPFASPQVIEEDPYDAHIVGADGETIIRNPPPNSLVLAWILGVALCPIKFISLAALGPCGLIMIAPLMGVLGYMLTPRRWVMPFAVAFFLADAGLLGIGILTARSPTVALVMLIGVIFCLINCGCLFQRSALDYYHRPAT</sequence>
<dbReference type="RefSeq" id="WP_105331391.1">
    <property type="nucleotide sequence ID" value="NZ_PUHY01000012.1"/>
</dbReference>
<protein>
    <submittedName>
        <fullName evidence="2">Uncharacterized protein</fullName>
    </submittedName>
</protein>
<evidence type="ECO:0000256" key="1">
    <source>
        <dbReference type="SAM" id="Phobius"/>
    </source>
</evidence>
<comment type="caution">
    <text evidence="2">The sequence shown here is derived from an EMBL/GenBank/DDBJ whole genome shotgun (WGS) entry which is preliminary data.</text>
</comment>
<keyword evidence="1" id="KW-0472">Membrane</keyword>
<name>A0A2S8FJM6_9BACT</name>
<organism evidence="2 3">
    <name type="scientific">Blastopirellula marina</name>
    <dbReference type="NCBI Taxonomy" id="124"/>
    <lineage>
        <taxon>Bacteria</taxon>
        <taxon>Pseudomonadati</taxon>
        <taxon>Planctomycetota</taxon>
        <taxon>Planctomycetia</taxon>
        <taxon>Pirellulales</taxon>
        <taxon>Pirellulaceae</taxon>
        <taxon>Blastopirellula</taxon>
    </lineage>
</organism>
<proteinExistence type="predicted"/>
<dbReference type="OrthoDB" id="9989530at2"/>
<feature type="transmembrane region" description="Helical" evidence="1">
    <location>
        <begin position="43"/>
        <end position="75"/>
    </location>
</feature>
<keyword evidence="1" id="KW-1133">Transmembrane helix</keyword>
<evidence type="ECO:0000313" key="3">
    <source>
        <dbReference type="Proteomes" id="UP000238322"/>
    </source>
</evidence>
<feature type="transmembrane region" description="Helical" evidence="1">
    <location>
        <begin position="114"/>
        <end position="134"/>
    </location>
</feature>
<evidence type="ECO:0000313" key="2">
    <source>
        <dbReference type="EMBL" id="PQO32378.1"/>
    </source>
</evidence>
<dbReference type="AlphaFoldDB" id="A0A2S8FJM6"/>
<accession>A0A2S8FJM6</accession>
<dbReference type="Proteomes" id="UP000238322">
    <property type="component" value="Unassembled WGS sequence"/>
</dbReference>
<keyword evidence="1" id="KW-0812">Transmembrane</keyword>
<dbReference type="EMBL" id="PUHY01000012">
    <property type="protein sequence ID" value="PQO32378.1"/>
    <property type="molecule type" value="Genomic_DNA"/>
</dbReference>